<evidence type="ECO:0000313" key="3">
    <source>
        <dbReference type="Proteomes" id="UP000203589"/>
    </source>
</evidence>
<dbReference type="Proteomes" id="UP000203589">
    <property type="component" value="Chromosome"/>
</dbReference>
<dbReference type="EMBL" id="CP022540">
    <property type="protein sequence ID" value="ASP20104.1"/>
    <property type="molecule type" value="Genomic_DNA"/>
</dbReference>
<organism evidence="2 3">
    <name type="scientific">Antarctobacter heliothermus</name>
    <dbReference type="NCBI Taxonomy" id="74033"/>
    <lineage>
        <taxon>Bacteria</taxon>
        <taxon>Pseudomonadati</taxon>
        <taxon>Pseudomonadota</taxon>
        <taxon>Alphaproteobacteria</taxon>
        <taxon>Rhodobacterales</taxon>
        <taxon>Roseobacteraceae</taxon>
        <taxon>Antarctobacter</taxon>
    </lineage>
</organism>
<keyword evidence="1" id="KW-0732">Signal</keyword>
<accession>A0A222E1L8</accession>
<dbReference type="PROSITE" id="PS51318">
    <property type="entry name" value="TAT"/>
    <property type="match status" value="1"/>
</dbReference>
<dbReference type="NCBIfam" id="TIGR01409">
    <property type="entry name" value="TAT_signal_seq"/>
    <property type="match status" value="1"/>
</dbReference>
<dbReference type="PANTHER" id="PTHR43737">
    <property type="entry name" value="BLL7424 PROTEIN"/>
    <property type="match status" value="1"/>
</dbReference>
<evidence type="ECO:0000313" key="2">
    <source>
        <dbReference type="EMBL" id="ASP20104.1"/>
    </source>
</evidence>
<proteinExistence type="predicted"/>
<dbReference type="InterPro" id="IPR010869">
    <property type="entry name" value="DUF1501"/>
</dbReference>
<feature type="chain" id="PRO_5013211251" evidence="1">
    <location>
        <begin position="30"/>
        <end position="408"/>
    </location>
</feature>
<gene>
    <name evidence="2" type="ORF">ANTHELSMS3_01405</name>
</gene>
<reference evidence="2 3" key="1">
    <citation type="submission" date="2017-07" db="EMBL/GenBank/DDBJ databases">
        <title>Genome Sequence of Antarctobacter heliothermus Strain SMS3 Isolated from a culture of the Diatom Skeletonema marinoi.</title>
        <authorList>
            <person name="Topel M."/>
            <person name="Pinder M.I.M."/>
            <person name="Johansson O.N."/>
            <person name="Kourtchenko O."/>
            <person name="Godhe A."/>
            <person name="Clarke A.K."/>
        </authorList>
    </citation>
    <scope>NUCLEOTIDE SEQUENCE [LARGE SCALE GENOMIC DNA]</scope>
    <source>
        <strain evidence="2 3">SMS3</strain>
    </source>
</reference>
<keyword evidence="3" id="KW-1185">Reference proteome</keyword>
<name>A0A222E1L8_9RHOB</name>
<dbReference type="InterPro" id="IPR006311">
    <property type="entry name" value="TAT_signal"/>
</dbReference>
<feature type="signal peptide" evidence="1">
    <location>
        <begin position="1"/>
        <end position="29"/>
    </location>
</feature>
<dbReference type="PANTHER" id="PTHR43737:SF1">
    <property type="entry name" value="DUF1501 DOMAIN-CONTAINING PROTEIN"/>
    <property type="match status" value="1"/>
</dbReference>
<evidence type="ECO:0000256" key="1">
    <source>
        <dbReference type="SAM" id="SignalP"/>
    </source>
</evidence>
<dbReference type="AlphaFoldDB" id="A0A222E1L8"/>
<dbReference type="KEGG" id="aht:ANTHELSMS3_01405"/>
<sequence>MDRRSFLTRSAALGCSLAASPLVTPVSFAATPGEHRLVVIILRGGMDGLAAVSPYGDPDFATLGRPAPDLDGGGALDLDGRFAMHGALSPLAPLWRAGELGFAHAVSIPYRDKRSHFDGQDLLEAGVAASDAPLPGDGWLNRLVQRMPDATAETAYAIGGEPLRILQGPAQVNRWTPEADLRLSPQAVLLTRRVMQADPAMAAALDTAMALAGGDGDGVEFTGSMGDMMAAMRDDMMSGKDRQRPGAALARFAGEQLRGAARIACYSLTGWDTHRAQAHHLPRALTQLAQSVTTLKETLGAGAWGQTTVVAVTEFGRTARWNGTGGTDHGSGGVMVLAGGAVRGGRVITDWPGLDEAALYKRRDVMPTRDLRAHLAWLLRGLYGVERTALETTIFPGLDMGDDPELLL</sequence>
<dbReference type="RefSeq" id="WP_198319898.1">
    <property type="nucleotide sequence ID" value="NZ_CP022540.1"/>
</dbReference>
<dbReference type="InterPro" id="IPR019546">
    <property type="entry name" value="TAT_signal_bac_arc"/>
</dbReference>
<protein>
    <submittedName>
        <fullName evidence="2">Twin-arginine translocation pathway signal</fullName>
    </submittedName>
</protein>
<dbReference type="Pfam" id="PF07394">
    <property type="entry name" value="DUF1501"/>
    <property type="match status" value="1"/>
</dbReference>